<dbReference type="AlphaFoldDB" id="A0AAN5C8Z3"/>
<comment type="caution">
    <text evidence="3">The sequence shown here is derived from an EMBL/GenBank/DDBJ whole genome shotgun (WGS) entry which is preliminary data.</text>
</comment>
<evidence type="ECO:0000313" key="4">
    <source>
        <dbReference type="Proteomes" id="UP001328107"/>
    </source>
</evidence>
<protein>
    <submittedName>
        <fullName evidence="3">Uncharacterized protein</fullName>
    </submittedName>
</protein>
<organism evidence="3 4">
    <name type="scientific">Pristionchus mayeri</name>
    <dbReference type="NCBI Taxonomy" id="1317129"/>
    <lineage>
        <taxon>Eukaryota</taxon>
        <taxon>Metazoa</taxon>
        <taxon>Ecdysozoa</taxon>
        <taxon>Nematoda</taxon>
        <taxon>Chromadorea</taxon>
        <taxon>Rhabditida</taxon>
        <taxon>Rhabditina</taxon>
        <taxon>Diplogasteromorpha</taxon>
        <taxon>Diplogasteroidea</taxon>
        <taxon>Neodiplogasteridae</taxon>
        <taxon>Pristionchus</taxon>
    </lineage>
</organism>
<name>A0AAN5C8Z3_9BILA</name>
<feature type="transmembrane region" description="Helical" evidence="2">
    <location>
        <begin position="41"/>
        <end position="65"/>
    </location>
</feature>
<evidence type="ECO:0000256" key="2">
    <source>
        <dbReference type="SAM" id="Phobius"/>
    </source>
</evidence>
<feature type="compositionally biased region" description="Pro residues" evidence="1">
    <location>
        <begin position="128"/>
        <end position="146"/>
    </location>
</feature>
<evidence type="ECO:0000313" key="3">
    <source>
        <dbReference type="EMBL" id="GMR32751.1"/>
    </source>
</evidence>
<gene>
    <name evidence="3" type="ORF">PMAYCL1PPCAC_02946</name>
</gene>
<feature type="non-terminal residue" evidence="3">
    <location>
        <position position="233"/>
    </location>
</feature>
<evidence type="ECO:0000256" key="1">
    <source>
        <dbReference type="SAM" id="MobiDB-lite"/>
    </source>
</evidence>
<dbReference type="EMBL" id="BTRK01000001">
    <property type="protein sequence ID" value="GMR32751.1"/>
    <property type="molecule type" value="Genomic_DNA"/>
</dbReference>
<keyword evidence="2" id="KW-0472">Membrane</keyword>
<feature type="non-terminal residue" evidence="3">
    <location>
        <position position="1"/>
    </location>
</feature>
<reference evidence="4" key="1">
    <citation type="submission" date="2022-10" db="EMBL/GenBank/DDBJ databases">
        <title>Genome assembly of Pristionchus species.</title>
        <authorList>
            <person name="Yoshida K."/>
            <person name="Sommer R.J."/>
        </authorList>
    </citation>
    <scope>NUCLEOTIDE SEQUENCE [LARGE SCALE GENOMIC DNA]</scope>
    <source>
        <strain evidence="4">RS5460</strain>
    </source>
</reference>
<feature type="region of interest" description="Disordered" evidence="1">
    <location>
        <begin position="121"/>
        <end position="164"/>
    </location>
</feature>
<keyword evidence="2" id="KW-1133">Transmembrane helix</keyword>
<accession>A0AAN5C8Z3</accession>
<keyword evidence="2" id="KW-0812">Transmembrane</keyword>
<keyword evidence="4" id="KW-1185">Reference proteome</keyword>
<proteinExistence type="predicted"/>
<sequence length="233" mass="26665">IIILIIAFLLLLFDRPFLLHVIAMRISTIEGENVSHFRESLHIIFAFVYLFCQLFYCLIIFYVFFNLMDYFRKRTLFSFRQRLTPTYDFITRIHSVRHSESRLKSTPDRLVLEGPLEMIEEESEGVHPPSPSPSPPPPLPPPPPPSSSMTQTFTAPPTSVSHSIRLSSHRRFSCQRDPSDPFSSPGILSSAIHKMTAERQHSVPLSRVDWSLPAGVRTRALTLNDDVHPRRGS</sequence>
<dbReference type="Proteomes" id="UP001328107">
    <property type="component" value="Unassembled WGS sequence"/>
</dbReference>
<feature type="compositionally biased region" description="Polar residues" evidence="1">
    <location>
        <begin position="149"/>
        <end position="164"/>
    </location>
</feature>